<dbReference type="Proteomes" id="UP000253664">
    <property type="component" value="Unassembled WGS sequence"/>
</dbReference>
<dbReference type="EMBL" id="LKCN02000018">
    <property type="protein sequence ID" value="RCI08735.1"/>
    <property type="molecule type" value="Genomic_DNA"/>
</dbReference>
<proteinExistence type="predicted"/>
<feature type="region of interest" description="Disordered" evidence="1">
    <location>
        <begin position="271"/>
        <end position="318"/>
    </location>
</feature>
<feature type="region of interest" description="Disordered" evidence="1">
    <location>
        <begin position="340"/>
        <end position="362"/>
    </location>
</feature>
<organism evidence="2 3">
    <name type="scientific">Ophiocordyceps polyrhachis-furcata BCC 54312</name>
    <dbReference type="NCBI Taxonomy" id="1330021"/>
    <lineage>
        <taxon>Eukaryota</taxon>
        <taxon>Fungi</taxon>
        <taxon>Dikarya</taxon>
        <taxon>Ascomycota</taxon>
        <taxon>Pezizomycotina</taxon>
        <taxon>Sordariomycetes</taxon>
        <taxon>Hypocreomycetidae</taxon>
        <taxon>Hypocreales</taxon>
        <taxon>Ophiocordycipitaceae</taxon>
        <taxon>Ophiocordyceps</taxon>
    </lineage>
</organism>
<protein>
    <submittedName>
        <fullName evidence="2">Uncharacterized protein</fullName>
    </submittedName>
</protein>
<evidence type="ECO:0000313" key="2">
    <source>
        <dbReference type="EMBL" id="RCI08735.1"/>
    </source>
</evidence>
<comment type="caution">
    <text evidence="2">The sequence shown here is derived from an EMBL/GenBank/DDBJ whole genome shotgun (WGS) entry which is preliminary data.</text>
</comment>
<name>A0A367L2T7_9HYPO</name>
<dbReference type="OrthoDB" id="4864073at2759"/>
<accession>A0A367L2T7</accession>
<sequence>MPCPGRCFAFIGNKPEHVDHDKHAEPVRTWYFCPVHRKFHAMLVCVRGPQPRCGECAVVFFAGNSHACWFLNDDLAAVMTDSETRMRDSFDDMDALLREIEEARGRRLSLGDATMDDFVVDDTALLDEIPREDETYIKLGSELLPHTRAGIKNLYLFPFLTFEGFPAYQPCSVNIDFLGLFTPLDCLETDADPVFRQARTWSCIVQARHRLPKPLRWVLATIYNFSYEMMRSEVDEPTLWKMRAWLLHWYSVADRLLVAFDIPASTPGPDWFSSPKPAQARARLTQRAPARKSGSRPSSSADGTVIHRPMPRRRSSESPVLSSDILVWLRSLQCAEGCSATDRSTFPSRGHELNPSSTAIVG</sequence>
<dbReference type="AlphaFoldDB" id="A0A367L2T7"/>
<gene>
    <name evidence="2" type="ORF">L249_4743</name>
</gene>
<reference evidence="2 3" key="1">
    <citation type="journal article" date="2015" name="BMC Genomics">
        <title>Insights from the genome of Ophiocordyceps polyrhachis-furcata to pathogenicity and host specificity in insect fungi.</title>
        <authorList>
            <person name="Wichadakul D."/>
            <person name="Kobmoo N."/>
            <person name="Ingsriswang S."/>
            <person name="Tangphatsornruang S."/>
            <person name="Chantasingh D."/>
            <person name="Luangsa-ard J.J."/>
            <person name="Eurwilaichitr L."/>
        </authorList>
    </citation>
    <scope>NUCLEOTIDE SEQUENCE [LARGE SCALE GENOMIC DNA]</scope>
    <source>
        <strain evidence="2 3">BCC 54312</strain>
    </source>
</reference>
<keyword evidence="3" id="KW-1185">Reference proteome</keyword>
<evidence type="ECO:0000313" key="3">
    <source>
        <dbReference type="Proteomes" id="UP000253664"/>
    </source>
</evidence>
<evidence type="ECO:0000256" key="1">
    <source>
        <dbReference type="SAM" id="MobiDB-lite"/>
    </source>
</evidence>